<dbReference type="AlphaFoldDB" id="A0A0F6R240"/>
<dbReference type="KEGG" id="cku:UL82_10580"/>
<dbReference type="SUPFAM" id="SSF53448">
    <property type="entry name" value="Nucleotide-diphospho-sugar transferases"/>
    <property type="match status" value="1"/>
</dbReference>
<dbReference type="Proteomes" id="UP000033457">
    <property type="component" value="Chromosome"/>
</dbReference>
<name>A0A0F6R240_9CORY</name>
<protein>
    <submittedName>
        <fullName evidence="2">Molybdopterin-guanine dinucleotide biosynthesis protein A</fullName>
    </submittedName>
</protein>
<dbReference type="GO" id="GO:0016779">
    <property type="term" value="F:nucleotidyltransferase activity"/>
    <property type="evidence" value="ECO:0007669"/>
    <property type="project" value="UniProtKB-ARBA"/>
</dbReference>
<dbReference type="InterPro" id="IPR025877">
    <property type="entry name" value="MobA-like_NTP_Trfase"/>
</dbReference>
<dbReference type="EMBL" id="CP011312">
    <property type="protein sequence ID" value="AKE42250.1"/>
    <property type="molecule type" value="Genomic_DNA"/>
</dbReference>
<reference evidence="3 5" key="2">
    <citation type="submission" date="2018-12" db="EMBL/GenBank/DDBJ databases">
        <authorList>
            <consortium name="Pathogen Informatics"/>
        </authorList>
    </citation>
    <scope>NUCLEOTIDE SEQUENCE [LARGE SCALE GENOMIC DNA]</scope>
    <source>
        <strain evidence="3 5">NCTC949</strain>
    </source>
</reference>
<evidence type="ECO:0000259" key="1">
    <source>
        <dbReference type="Pfam" id="PF12804"/>
    </source>
</evidence>
<proteinExistence type="predicted"/>
<dbReference type="InterPro" id="IPR029044">
    <property type="entry name" value="Nucleotide-diphossugar_trans"/>
</dbReference>
<dbReference type="Proteomes" id="UP000271380">
    <property type="component" value="Chromosome"/>
</dbReference>
<organism evidence="2 4">
    <name type="scientific">Corynebacterium kutscheri</name>
    <dbReference type="NCBI Taxonomy" id="35755"/>
    <lineage>
        <taxon>Bacteria</taxon>
        <taxon>Bacillati</taxon>
        <taxon>Actinomycetota</taxon>
        <taxon>Actinomycetes</taxon>
        <taxon>Mycobacteriales</taxon>
        <taxon>Corynebacteriaceae</taxon>
        <taxon>Corynebacterium</taxon>
    </lineage>
</organism>
<evidence type="ECO:0000313" key="4">
    <source>
        <dbReference type="Proteomes" id="UP000033457"/>
    </source>
</evidence>
<evidence type="ECO:0000313" key="2">
    <source>
        <dbReference type="EMBL" id="AKE42250.1"/>
    </source>
</evidence>
<feature type="domain" description="MobA-like NTP transferase" evidence="1">
    <location>
        <begin position="9"/>
        <end position="140"/>
    </location>
</feature>
<dbReference type="STRING" id="35755.UL82_10580"/>
<gene>
    <name evidence="3" type="primary">mob</name>
    <name evidence="3" type="ORF">NCTC949_00735</name>
    <name evidence="2" type="ORF">UL82_10580</name>
</gene>
<dbReference type="EMBL" id="LR134377">
    <property type="protein sequence ID" value="VEH05677.1"/>
    <property type="molecule type" value="Genomic_DNA"/>
</dbReference>
<reference evidence="2 4" key="1">
    <citation type="journal article" date="2015" name="Genome Announc.">
        <title>Complete Genome Sequence of Corynebacterium kutscheri DSM 20755, a Corynebacterial Type Strain with Remarkably Low G+C Content of Chromosomal DNA.</title>
        <authorList>
            <person name="Ruckert C."/>
            <person name="Albersmeier A."/>
            <person name="Winkler A."/>
            <person name="Tauch A."/>
        </authorList>
    </citation>
    <scope>NUCLEOTIDE SEQUENCE [LARGE SCALE GENOMIC DNA]</scope>
    <source>
        <strain evidence="2 4">DSM 20755</strain>
    </source>
</reference>
<dbReference type="Gene3D" id="3.90.550.10">
    <property type="entry name" value="Spore Coat Polysaccharide Biosynthesis Protein SpsA, Chain A"/>
    <property type="match status" value="1"/>
</dbReference>
<accession>A0A0F6R240</accession>
<dbReference type="HOGENOM" id="CLU_055597_1_1_11"/>
<sequence>MVDQPMKHAIILAGGRSQRMGIDKLSLVNGSTTMLAAVCESARCYADQLWVVGSQRPGLGTDVCFVRENPPFSGPAAGIMAAVRCMPMIGETLILAGDLAHPEEIVHLLATASIPKDKDGVILVDESGWKQFLCAKYSLQSLHNIHSTAINVAVKRLFSNLDFHNIYVSKFLVDDIDIPEKAAAYGFKSEKTGVKFRLALPNFTDGAS</sequence>
<keyword evidence="4" id="KW-1185">Reference proteome</keyword>
<evidence type="ECO:0000313" key="3">
    <source>
        <dbReference type="EMBL" id="VEH05677.1"/>
    </source>
</evidence>
<evidence type="ECO:0000313" key="5">
    <source>
        <dbReference type="Proteomes" id="UP000271380"/>
    </source>
</evidence>
<dbReference type="Pfam" id="PF12804">
    <property type="entry name" value="NTP_transf_3"/>
    <property type="match status" value="1"/>
</dbReference>